<feature type="domain" description="Helicase C-terminal" evidence="9">
    <location>
        <begin position="335"/>
        <end position="478"/>
    </location>
</feature>
<evidence type="ECO:0000256" key="3">
    <source>
        <dbReference type="ARBA" id="ARBA00022801"/>
    </source>
</evidence>
<proteinExistence type="predicted"/>
<dbReference type="SUPFAM" id="SSF52540">
    <property type="entry name" value="P-loop containing nucleoside triphosphate hydrolases"/>
    <property type="match status" value="1"/>
</dbReference>
<evidence type="ECO:0000256" key="1">
    <source>
        <dbReference type="ARBA" id="ARBA00012552"/>
    </source>
</evidence>
<keyword evidence="5" id="KW-0067">ATP-binding</keyword>
<evidence type="ECO:0000256" key="4">
    <source>
        <dbReference type="ARBA" id="ARBA00022806"/>
    </source>
</evidence>
<dbReference type="InterPro" id="IPR001650">
    <property type="entry name" value="Helicase_C-like"/>
</dbReference>
<dbReference type="CDD" id="cd18787">
    <property type="entry name" value="SF2_C_DEAD"/>
    <property type="match status" value="1"/>
</dbReference>
<sequence>MKYDYEIHNYGWNDVASKHQMQRTGNFPKYMPSLKRDEELFDEVHQIPKGPKFEEQFQEQPDLISISGGDGHTPVGIKSFYQCGFTPEMNKNLLLRKYTRPLPIQSYIIPLIQNKHQDIVAQAHTGSGKTAAFMCPIINEIQLHKEERKMAKNLGYPFVVLITSSKELAEQLFNDARLFSQGSGVDVALSFGDMSLNQSVRNIKEKGCDIFIGTIGRVCHFVKFRIVHLTKLRYFILDEAEKLLKDDFFDDIVQLKRYSEISPNHRTIVCSATFDDRFQDKFEEFLCPDYFFVKIKESNHAIQTVNQKIFNVSRFRKEEFLVDLLLTEAETSNAKNPTIHYDVQKTIVFVAQRRRADLIAIALACHGFKAISLHDRTLQQRCEAMDGFIRGKYDIMVATDVAARGLNVPHISHVINFDVPKLEVMSYIHRIGRTGRAGNLGRATTFFDVDDDAQHASFYVKVLKDANQEVPEFLQQIVDNRNLADEKVPQDVDQKNRESQEVKDIWS</sequence>
<evidence type="ECO:0000313" key="12">
    <source>
        <dbReference type="WBParaSite" id="jg14969"/>
    </source>
</evidence>
<protein>
    <recommendedName>
        <fullName evidence="1">RNA helicase</fullName>
        <ecNumber evidence="1">3.6.4.13</ecNumber>
    </recommendedName>
</protein>
<organism evidence="11 12">
    <name type="scientific">Ditylenchus dipsaci</name>
    <dbReference type="NCBI Taxonomy" id="166011"/>
    <lineage>
        <taxon>Eukaryota</taxon>
        <taxon>Metazoa</taxon>
        <taxon>Ecdysozoa</taxon>
        <taxon>Nematoda</taxon>
        <taxon>Chromadorea</taxon>
        <taxon>Rhabditida</taxon>
        <taxon>Tylenchina</taxon>
        <taxon>Tylenchomorpha</taxon>
        <taxon>Sphaerularioidea</taxon>
        <taxon>Anguinidae</taxon>
        <taxon>Anguininae</taxon>
        <taxon>Ditylenchus</taxon>
    </lineage>
</organism>
<evidence type="ECO:0000256" key="6">
    <source>
        <dbReference type="PROSITE-ProRule" id="PRU00552"/>
    </source>
</evidence>
<dbReference type="GO" id="GO:0003724">
    <property type="term" value="F:RNA helicase activity"/>
    <property type="evidence" value="ECO:0007669"/>
    <property type="project" value="UniProtKB-EC"/>
</dbReference>
<name>A0A915D2U3_9BILA</name>
<evidence type="ECO:0000313" key="11">
    <source>
        <dbReference type="Proteomes" id="UP000887574"/>
    </source>
</evidence>
<evidence type="ECO:0000259" key="10">
    <source>
        <dbReference type="PROSITE" id="PS51195"/>
    </source>
</evidence>
<dbReference type="InterPro" id="IPR014014">
    <property type="entry name" value="RNA_helicase_DEAD_Q_motif"/>
</dbReference>
<dbReference type="Pfam" id="PF00270">
    <property type="entry name" value="DEAD"/>
    <property type="match status" value="1"/>
</dbReference>
<dbReference type="GO" id="GO:0016787">
    <property type="term" value="F:hydrolase activity"/>
    <property type="evidence" value="ECO:0007669"/>
    <property type="project" value="UniProtKB-KW"/>
</dbReference>
<feature type="domain" description="DEAD-box RNA helicase Q" evidence="10">
    <location>
        <begin position="78"/>
        <end position="106"/>
    </location>
</feature>
<dbReference type="PROSITE" id="PS51195">
    <property type="entry name" value="Q_MOTIF"/>
    <property type="match status" value="1"/>
</dbReference>
<keyword evidence="3" id="KW-0378">Hydrolase</keyword>
<evidence type="ECO:0000256" key="2">
    <source>
        <dbReference type="ARBA" id="ARBA00022741"/>
    </source>
</evidence>
<dbReference type="InterPro" id="IPR011545">
    <property type="entry name" value="DEAD/DEAH_box_helicase_dom"/>
</dbReference>
<dbReference type="Pfam" id="PF00271">
    <property type="entry name" value="Helicase_C"/>
    <property type="match status" value="1"/>
</dbReference>
<keyword evidence="4" id="KW-0347">Helicase</keyword>
<dbReference type="InterPro" id="IPR027417">
    <property type="entry name" value="P-loop_NTPase"/>
</dbReference>
<reference evidence="12" key="1">
    <citation type="submission" date="2022-11" db="UniProtKB">
        <authorList>
            <consortium name="WormBaseParasite"/>
        </authorList>
    </citation>
    <scope>IDENTIFICATION</scope>
</reference>
<keyword evidence="2" id="KW-0547">Nucleotide-binding</keyword>
<feature type="region of interest" description="Disordered" evidence="7">
    <location>
        <begin position="488"/>
        <end position="507"/>
    </location>
</feature>
<evidence type="ECO:0000256" key="5">
    <source>
        <dbReference type="ARBA" id="ARBA00022840"/>
    </source>
</evidence>
<dbReference type="AlphaFoldDB" id="A0A915D2U3"/>
<dbReference type="EC" id="3.6.4.13" evidence="1"/>
<feature type="domain" description="Helicase ATP-binding" evidence="8">
    <location>
        <begin position="110"/>
        <end position="292"/>
    </location>
</feature>
<dbReference type="GO" id="GO:0003676">
    <property type="term" value="F:nucleic acid binding"/>
    <property type="evidence" value="ECO:0007669"/>
    <property type="project" value="InterPro"/>
</dbReference>
<accession>A0A915D2U3</accession>
<dbReference type="InterPro" id="IPR014001">
    <property type="entry name" value="Helicase_ATP-bd"/>
</dbReference>
<dbReference type="PANTHER" id="PTHR47958">
    <property type="entry name" value="ATP-DEPENDENT RNA HELICASE DBP3"/>
    <property type="match status" value="1"/>
</dbReference>
<keyword evidence="11" id="KW-1185">Reference proteome</keyword>
<dbReference type="GO" id="GO:0005524">
    <property type="term" value="F:ATP binding"/>
    <property type="evidence" value="ECO:0007669"/>
    <property type="project" value="UniProtKB-KW"/>
</dbReference>
<feature type="short sequence motif" description="Q motif" evidence="6">
    <location>
        <begin position="78"/>
        <end position="106"/>
    </location>
</feature>
<dbReference type="SMART" id="SM00490">
    <property type="entry name" value="HELICc"/>
    <property type="match status" value="1"/>
</dbReference>
<dbReference type="SMART" id="SM00487">
    <property type="entry name" value="DEXDc"/>
    <property type="match status" value="1"/>
</dbReference>
<dbReference type="PROSITE" id="PS51192">
    <property type="entry name" value="HELICASE_ATP_BIND_1"/>
    <property type="match status" value="1"/>
</dbReference>
<evidence type="ECO:0000259" key="8">
    <source>
        <dbReference type="PROSITE" id="PS51192"/>
    </source>
</evidence>
<evidence type="ECO:0000256" key="7">
    <source>
        <dbReference type="SAM" id="MobiDB-lite"/>
    </source>
</evidence>
<evidence type="ECO:0000259" key="9">
    <source>
        <dbReference type="PROSITE" id="PS51194"/>
    </source>
</evidence>
<dbReference type="Gene3D" id="3.40.50.300">
    <property type="entry name" value="P-loop containing nucleotide triphosphate hydrolases"/>
    <property type="match status" value="2"/>
</dbReference>
<dbReference type="PROSITE" id="PS51194">
    <property type="entry name" value="HELICASE_CTER"/>
    <property type="match status" value="1"/>
</dbReference>
<dbReference type="Proteomes" id="UP000887574">
    <property type="component" value="Unplaced"/>
</dbReference>
<dbReference type="WBParaSite" id="jg14969">
    <property type="protein sequence ID" value="jg14969"/>
    <property type="gene ID" value="jg14969"/>
</dbReference>